<comment type="caution">
    <text evidence="10">The sequence shown here is derived from an EMBL/GenBank/DDBJ whole genome shotgun (WGS) entry which is preliminary data.</text>
</comment>
<dbReference type="EMBL" id="JAEQMG010000048">
    <property type="protein sequence ID" value="MBK6088076.1"/>
    <property type="molecule type" value="Genomic_DNA"/>
</dbReference>
<feature type="transmembrane region" description="Helical" evidence="9">
    <location>
        <begin position="61"/>
        <end position="82"/>
    </location>
</feature>
<dbReference type="RefSeq" id="WP_186832920.1">
    <property type="nucleotide sequence ID" value="NZ_JAEQMG010000048.1"/>
</dbReference>
<dbReference type="Pfam" id="PF02653">
    <property type="entry name" value="BPD_transp_2"/>
    <property type="match status" value="1"/>
</dbReference>
<dbReference type="GO" id="GO:0006865">
    <property type="term" value="P:amino acid transport"/>
    <property type="evidence" value="ECO:0007669"/>
    <property type="project" value="UniProtKB-KW"/>
</dbReference>
<evidence type="ECO:0000256" key="1">
    <source>
        <dbReference type="ARBA" id="ARBA00004651"/>
    </source>
</evidence>
<evidence type="ECO:0000313" key="11">
    <source>
        <dbReference type="Proteomes" id="UP000633365"/>
    </source>
</evidence>
<evidence type="ECO:0000256" key="9">
    <source>
        <dbReference type="SAM" id="Phobius"/>
    </source>
</evidence>
<dbReference type="PANTHER" id="PTHR11795:SF445">
    <property type="entry name" value="AMINO ACID ABC TRANSPORTER PERMEASE PROTEIN"/>
    <property type="match status" value="1"/>
</dbReference>
<reference evidence="10" key="1">
    <citation type="submission" date="2021-01" db="EMBL/GenBank/DDBJ databases">
        <title>Genome public.</title>
        <authorList>
            <person name="Liu C."/>
            <person name="Sun Q."/>
        </authorList>
    </citation>
    <scope>NUCLEOTIDE SEQUENCE</scope>
    <source>
        <strain evidence="10">M6</strain>
    </source>
</reference>
<keyword evidence="5" id="KW-0029">Amino-acid transport</keyword>
<dbReference type="Proteomes" id="UP000633365">
    <property type="component" value="Unassembled WGS sequence"/>
</dbReference>
<organism evidence="10 11">
    <name type="scientific">Ruminococcus difficilis</name>
    <dbReference type="NCBI Taxonomy" id="2763069"/>
    <lineage>
        <taxon>Bacteria</taxon>
        <taxon>Bacillati</taxon>
        <taxon>Bacillota</taxon>
        <taxon>Clostridia</taxon>
        <taxon>Eubacteriales</taxon>
        <taxon>Oscillospiraceae</taxon>
        <taxon>Ruminococcus</taxon>
    </lineage>
</organism>
<comment type="similarity">
    <text evidence="8">Belongs to the binding-protein-dependent transport system permease family. LivHM subfamily.</text>
</comment>
<dbReference type="PANTHER" id="PTHR11795">
    <property type="entry name" value="BRANCHED-CHAIN AMINO ACID TRANSPORT SYSTEM PERMEASE PROTEIN LIVH"/>
    <property type="match status" value="1"/>
</dbReference>
<evidence type="ECO:0000256" key="8">
    <source>
        <dbReference type="ARBA" id="ARBA00037998"/>
    </source>
</evidence>
<name>A0A934TZ26_9FIRM</name>
<sequence length="280" mass="29049">MYILQTIINGLLLGGYYALIGIGMTLILGIVKLTNLAHGEFVIIGAYMASVITTQFGIDPILSLVISVPLMFLIGFVLQYVLIGNAMKKGPEPALLVTFGLSIIIMDALRMGFTVNEKSIATPYSTKSITIGGISISVLNLVLLAISLISILLLTIFLSRSYVGRAIRATADDAQAAALSGVNIKKVYAVAMGVSMASAAVAGLCVGMKSTFNPTSGGAYLSTAFVVVVIGGMGSIPGTLIAGFIFGLAQVIGGASYGQLISYIMLLAVLVFKPKGILGK</sequence>
<keyword evidence="7 9" id="KW-0472">Membrane</keyword>
<proteinExistence type="inferred from homology"/>
<evidence type="ECO:0000313" key="10">
    <source>
        <dbReference type="EMBL" id="MBK6088076.1"/>
    </source>
</evidence>
<feature type="transmembrane region" description="Helical" evidence="9">
    <location>
        <begin position="7"/>
        <end position="30"/>
    </location>
</feature>
<gene>
    <name evidence="10" type="ORF">JKK62_05325</name>
</gene>
<dbReference type="InterPro" id="IPR052157">
    <property type="entry name" value="BCAA_transport_permease"/>
</dbReference>
<evidence type="ECO:0000256" key="4">
    <source>
        <dbReference type="ARBA" id="ARBA00022692"/>
    </source>
</evidence>
<dbReference type="GO" id="GO:0022857">
    <property type="term" value="F:transmembrane transporter activity"/>
    <property type="evidence" value="ECO:0007669"/>
    <property type="project" value="InterPro"/>
</dbReference>
<keyword evidence="6 9" id="KW-1133">Transmembrane helix</keyword>
<feature type="transmembrane region" description="Helical" evidence="9">
    <location>
        <begin position="219"/>
        <end position="246"/>
    </location>
</feature>
<dbReference type="CDD" id="cd06582">
    <property type="entry name" value="TM_PBP1_LivH_like"/>
    <property type="match status" value="1"/>
</dbReference>
<keyword evidence="11" id="KW-1185">Reference proteome</keyword>
<evidence type="ECO:0000256" key="7">
    <source>
        <dbReference type="ARBA" id="ARBA00023136"/>
    </source>
</evidence>
<feature type="transmembrane region" description="Helical" evidence="9">
    <location>
        <begin position="252"/>
        <end position="272"/>
    </location>
</feature>
<feature type="transmembrane region" description="Helical" evidence="9">
    <location>
        <begin position="134"/>
        <end position="158"/>
    </location>
</feature>
<accession>A0A934TZ26</accession>
<comment type="subcellular location">
    <subcellularLocation>
        <location evidence="1">Cell membrane</location>
        <topology evidence="1">Multi-pass membrane protein</topology>
    </subcellularLocation>
</comment>
<feature type="transmembrane region" description="Helical" evidence="9">
    <location>
        <begin position="94"/>
        <end position="113"/>
    </location>
</feature>
<protein>
    <submittedName>
        <fullName evidence="10">Branched-chain amino acid ABC transporter permease</fullName>
    </submittedName>
</protein>
<dbReference type="AlphaFoldDB" id="A0A934TZ26"/>
<evidence type="ECO:0000256" key="3">
    <source>
        <dbReference type="ARBA" id="ARBA00022475"/>
    </source>
</evidence>
<feature type="transmembrane region" description="Helical" evidence="9">
    <location>
        <begin position="36"/>
        <end position="54"/>
    </location>
</feature>
<evidence type="ECO:0000256" key="6">
    <source>
        <dbReference type="ARBA" id="ARBA00022989"/>
    </source>
</evidence>
<keyword evidence="4 9" id="KW-0812">Transmembrane</keyword>
<evidence type="ECO:0000256" key="5">
    <source>
        <dbReference type="ARBA" id="ARBA00022970"/>
    </source>
</evidence>
<keyword evidence="3" id="KW-1003">Cell membrane</keyword>
<feature type="transmembrane region" description="Helical" evidence="9">
    <location>
        <begin position="187"/>
        <end position="207"/>
    </location>
</feature>
<dbReference type="GO" id="GO:0005886">
    <property type="term" value="C:plasma membrane"/>
    <property type="evidence" value="ECO:0007669"/>
    <property type="project" value="UniProtKB-SubCell"/>
</dbReference>
<dbReference type="InterPro" id="IPR001851">
    <property type="entry name" value="ABC_transp_permease"/>
</dbReference>
<evidence type="ECO:0000256" key="2">
    <source>
        <dbReference type="ARBA" id="ARBA00022448"/>
    </source>
</evidence>
<keyword evidence="2" id="KW-0813">Transport</keyword>